<dbReference type="Gene3D" id="3.55.50.30">
    <property type="match status" value="1"/>
</dbReference>
<dbReference type="Proteomes" id="UP000679725">
    <property type="component" value="Unassembled WGS sequence"/>
</dbReference>
<keyword evidence="1" id="KW-0472">Membrane</keyword>
<dbReference type="Gene3D" id="2.60.120.1440">
    <property type="match status" value="1"/>
</dbReference>
<dbReference type="InterPro" id="IPR032508">
    <property type="entry name" value="FecR_C"/>
</dbReference>
<feature type="domain" description="FecR protein" evidence="2">
    <location>
        <begin position="139"/>
        <end position="233"/>
    </location>
</feature>
<keyword evidence="5" id="KW-1185">Reference proteome</keyword>
<dbReference type="Pfam" id="PF16344">
    <property type="entry name" value="FecR_C"/>
    <property type="match status" value="1"/>
</dbReference>
<dbReference type="EMBL" id="CAJRAU010000002">
    <property type="protein sequence ID" value="CAG5069171.1"/>
    <property type="molecule type" value="Genomic_DNA"/>
</dbReference>
<evidence type="ECO:0008006" key="6">
    <source>
        <dbReference type="Google" id="ProtNLM"/>
    </source>
</evidence>
<dbReference type="PIRSF" id="PIRSF018266">
    <property type="entry name" value="FecR"/>
    <property type="match status" value="1"/>
</dbReference>
<name>A0ABN7R4X6_9BACT</name>
<keyword evidence="1" id="KW-0812">Transmembrane</keyword>
<dbReference type="RefSeq" id="WP_215233257.1">
    <property type="nucleotide sequence ID" value="NZ_CAJRAU010000002.1"/>
</dbReference>
<comment type="caution">
    <text evidence="4">The sequence shown here is derived from an EMBL/GenBank/DDBJ whole genome shotgun (WGS) entry which is preliminary data.</text>
</comment>
<dbReference type="InterPro" id="IPR012373">
    <property type="entry name" value="Ferrdict_sens_TM"/>
</dbReference>
<dbReference type="PANTHER" id="PTHR30273:SF2">
    <property type="entry name" value="PROTEIN FECR"/>
    <property type="match status" value="1"/>
</dbReference>
<organism evidence="4 5">
    <name type="scientific">Dyadobacter linearis</name>
    <dbReference type="NCBI Taxonomy" id="2823330"/>
    <lineage>
        <taxon>Bacteria</taxon>
        <taxon>Pseudomonadati</taxon>
        <taxon>Bacteroidota</taxon>
        <taxon>Cytophagia</taxon>
        <taxon>Cytophagales</taxon>
        <taxon>Spirosomataceae</taxon>
        <taxon>Dyadobacter</taxon>
    </lineage>
</organism>
<dbReference type="PANTHER" id="PTHR30273">
    <property type="entry name" value="PERIPLASMIC SIGNAL SENSOR AND SIGMA FACTOR ACTIVATOR FECR-RELATED"/>
    <property type="match status" value="1"/>
</dbReference>
<reference evidence="4 5" key="1">
    <citation type="submission" date="2021-04" db="EMBL/GenBank/DDBJ databases">
        <authorList>
            <person name="Rodrigo-Torres L."/>
            <person name="Arahal R. D."/>
            <person name="Lucena T."/>
        </authorList>
    </citation>
    <scope>NUCLEOTIDE SEQUENCE [LARGE SCALE GENOMIC DNA]</scope>
    <source>
        <strain evidence="4 5">CECT 9623</strain>
    </source>
</reference>
<evidence type="ECO:0000313" key="5">
    <source>
        <dbReference type="Proteomes" id="UP000679725"/>
    </source>
</evidence>
<evidence type="ECO:0000259" key="3">
    <source>
        <dbReference type="Pfam" id="PF16344"/>
    </source>
</evidence>
<dbReference type="InterPro" id="IPR006860">
    <property type="entry name" value="FecR"/>
</dbReference>
<evidence type="ECO:0000259" key="2">
    <source>
        <dbReference type="Pfam" id="PF04773"/>
    </source>
</evidence>
<feature type="domain" description="Protein FecR C-terminal" evidence="3">
    <location>
        <begin position="292"/>
        <end position="358"/>
    </location>
</feature>
<dbReference type="Pfam" id="PF04773">
    <property type="entry name" value="FecR"/>
    <property type="match status" value="1"/>
</dbReference>
<feature type="transmembrane region" description="Helical" evidence="1">
    <location>
        <begin position="93"/>
        <end position="115"/>
    </location>
</feature>
<accession>A0ABN7R4X6</accession>
<sequence>MINYRSLSVEELATDEMFRRWVLEPTPEISFFWNRWTDENPDKVPMVNLARELVLSVHSIYSDDLTDEMLHQEIAEITRMAEERKYNRRLRSFLPAIWKAAAAIVLISGLGVLYFTSKQSEEQPASSANAINIKSELEIRTNTTQQEMTILLSDNSVATLAKGSSISYPKTFAENERRVYLKGEAFFDVSKNENKPFLVYTNETVTKVLGTSFRVKAFDDENTVLVAVKTGRVSVFPKTEYEHTEEKRAPQSGVILSPNEQAVFNRKENRLERGNVQSPEILVESIVQRNQVFDDKPVAEVLNTLQKIYGIQIQYNADLLAQCRISAQFDDETLKQRMNAICQAIGASYEMMDGEVVISSRGCN</sequence>
<protein>
    <recommendedName>
        <fullName evidence="6">FecR family protein</fullName>
    </recommendedName>
</protein>
<gene>
    <name evidence="4" type="ORF">DYBT9623_01907</name>
</gene>
<evidence type="ECO:0000256" key="1">
    <source>
        <dbReference type="SAM" id="Phobius"/>
    </source>
</evidence>
<keyword evidence="1" id="KW-1133">Transmembrane helix</keyword>
<evidence type="ECO:0000313" key="4">
    <source>
        <dbReference type="EMBL" id="CAG5069171.1"/>
    </source>
</evidence>
<proteinExistence type="predicted"/>